<dbReference type="InterPro" id="IPR002504">
    <property type="entry name" value="NADK"/>
</dbReference>
<dbReference type="Gene3D" id="3.40.50.10330">
    <property type="entry name" value="Probable inorganic polyphosphate/atp-NAD kinase, domain 1"/>
    <property type="match status" value="1"/>
</dbReference>
<name>A0AAE9H1E7_9NEIS</name>
<dbReference type="GO" id="GO:0051287">
    <property type="term" value="F:NAD binding"/>
    <property type="evidence" value="ECO:0007669"/>
    <property type="project" value="UniProtKB-ARBA"/>
</dbReference>
<keyword evidence="3" id="KW-1185">Reference proteome</keyword>
<dbReference type="RefSeq" id="WP_132953840.1">
    <property type="nucleotide sequence ID" value="NZ_CP091507.1"/>
</dbReference>
<reference evidence="2" key="2">
    <citation type="submission" date="2021-12" db="EMBL/GenBank/DDBJ databases">
        <authorList>
            <person name="Veyrier F.J."/>
        </authorList>
    </citation>
    <scope>NUCLEOTIDE SEQUENCE</scope>
    <source>
        <strain evidence="2">1258/02</strain>
    </source>
</reference>
<organism evidence="2 4">
    <name type="scientific">Uruburuella suis</name>
    <dbReference type="NCBI Taxonomy" id="252130"/>
    <lineage>
        <taxon>Bacteria</taxon>
        <taxon>Pseudomonadati</taxon>
        <taxon>Pseudomonadota</taxon>
        <taxon>Betaproteobacteria</taxon>
        <taxon>Neisseriales</taxon>
        <taxon>Neisseriaceae</taxon>
        <taxon>Uruburuella</taxon>
    </lineage>
</organism>
<dbReference type="AlphaFoldDB" id="A0AAE9H1E7"/>
<accession>A0AAE9H1E7</accession>
<keyword evidence="2" id="KW-0808">Transferase</keyword>
<dbReference type="EMBL" id="SLXE01000013">
    <property type="protein sequence ID" value="TCP06094.1"/>
    <property type="molecule type" value="Genomic_DNA"/>
</dbReference>
<dbReference type="PANTHER" id="PTHR40697:SF3">
    <property type="entry name" value="ACETOIN CATABOLISM PROTEIN X"/>
    <property type="match status" value="1"/>
</dbReference>
<dbReference type="GO" id="GO:0005524">
    <property type="term" value="F:ATP binding"/>
    <property type="evidence" value="ECO:0007669"/>
    <property type="project" value="UniProtKB-ARBA"/>
</dbReference>
<keyword evidence="2" id="KW-0418">Kinase</keyword>
<dbReference type="GO" id="GO:0006741">
    <property type="term" value="P:NADP+ biosynthetic process"/>
    <property type="evidence" value="ECO:0007669"/>
    <property type="project" value="InterPro"/>
</dbReference>
<dbReference type="GO" id="GO:0003951">
    <property type="term" value="F:NAD+ kinase activity"/>
    <property type="evidence" value="ECO:0007669"/>
    <property type="project" value="InterPro"/>
</dbReference>
<reference evidence="2" key="3">
    <citation type="journal article" date="2022" name="Res Sq">
        <title>Evolution of multicellular longitudinally dividing oral cavity symbionts (Neisseriaceae).</title>
        <authorList>
            <person name="Nyongesa S."/>
            <person name="Weber P."/>
            <person name="Bernet E."/>
            <person name="Pullido F."/>
            <person name="Nieckarz M."/>
            <person name="Delaby M."/>
            <person name="Nieves C."/>
            <person name="Viehboeck T."/>
            <person name="Krause N."/>
            <person name="Rivera-Millot A."/>
            <person name="Nakamura A."/>
            <person name="Vischer N."/>
            <person name="VanNieuwenhze M."/>
            <person name="Brun Y."/>
            <person name="Cava F."/>
            <person name="Bulgheresi S."/>
            <person name="Veyrier F."/>
        </authorList>
    </citation>
    <scope>NUCLEOTIDE SEQUENCE</scope>
    <source>
        <strain evidence="2">1258/02</strain>
    </source>
</reference>
<protein>
    <submittedName>
        <fullName evidence="2">NAD(+)/NADH kinase</fullName>
    </submittedName>
    <submittedName>
        <fullName evidence="1">NAD+ kinase</fullName>
    </submittedName>
</protein>
<dbReference type="PIRSF" id="PIRSF018567">
    <property type="entry name" value="AcoX"/>
    <property type="match status" value="1"/>
</dbReference>
<dbReference type="InterPro" id="IPR016064">
    <property type="entry name" value="NAD/diacylglycerol_kinase_sf"/>
</dbReference>
<dbReference type="InterPro" id="IPR011391">
    <property type="entry name" value="AcoX_kinase"/>
</dbReference>
<dbReference type="KEGG" id="usu:LVJ78_01020"/>
<proteinExistence type="predicted"/>
<evidence type="ECO:0000313" key="2">
    <source>
        <dbReference type="EMBL" id="UOO79644.1"/>
    </source>
</evidence>
<dbReference type="EMBL" id="CP091507">
    <property type="protein sequence ID" value="UOO79644.1"/>
    <property type="molecule type" value="Genomic_DNA"/>
</dbReference>
<dbReference type="SUPFAM" id="SSF111331">
    <property type="entry name" value="NAD kinase/diacylglycerol kinase-like"/>
    <property type="match status" value="1"/>
</dbReference>
<dbReference type="Pfam" id="PF01513">
    <property type="entry name" value="NAD_kinase"/>
    <property type="match status" value="1"/>
</dbReference>
<gene>
    <name evidence="1" type="ORF">EV680_11316</name>
    <name evidence="2" type="ORF">LVJ78_01020</name>
</gene>
<dbReference type="PANTHER" id="PTHR40697">
    <property type="entry name" value="ACETOIN CATABOLISM PROTEIN X"/>
    <property type="match status" value="1"/>
</dbReference>
<dbReference type="Proteomes" id="UP000829756">
    <property type="component" value="Chromosome"/>
</dbReference>
<evidence type="ECO:0000313" key="3">
    <source>
        <dbReference type="Proteomes" id="UP000294721"/>
    </source>
</evidence>
<reference evidence="1 3" key="1">
    <citation type="submission" date="2019-03" db="EMBL/GenBank/DDBJ databases">
        <title>Genomic Encyclopedia of Type Strains, Phase IV (KMG-IV): sequencing the most valuable type-strain genomes for metagenomic binning, comparative biology and taxonomic classification.</title>
        <authorList>
            <person name="Goeker M."/>
        </authorList>
    </citation>
    <scope>NUCLEOTIDE SEQUENCE [LARGE SCALE GENOMIC DNA]</scope>
    <source>
        <strain evidence="1 3">DSM 17474</strain>
    </source>
</reference>
<evidence type="ECO:0000313" key="1">
    <source>
        <dbReference type="EMBL" id="TCP06094.1"/>
    </source>
</evidence>
<sequence length="360" mass="37653">MSAPIRVGIIANPVSARDIRRVMSHAAGLPLAERANMVLRIVQALAACGVDEVWLMPETEGLRTHLARLLPAAAAESAYPLPELVWADMPVRSCTQDSTRTAEIMHAAGVRAIIVLGGDGTHRAVVKGCGRTPIAGISTGTNNAFPPMREATVTAFATGLYAVGKIPAATALAANKCLHIRRLNAAGDLVQQDIALIDAAILNERILGAKAIGDADTLRTIIVTQASVEAVGLSAIAAMLQPVPRHAEGGLLVELVPLEGAHAPRADAACRLQAVMAPGTVASVNIAAYRRLFSDGLYTLSGQNGLIALDGEREIAFRTGDSIEISLQEQAFYTVDVGAALQYAAEHHLTAHPVSQGETS</sequence>
<evidence type="ECO:0000313" key="4">
    <source>
        <dbReference type="Proteomes" id="UP000829756"/>
    </source>
</evidence>
<dbReference type="InterPro" id="IPR017438">
    <property type="entry name" value="ATP-NAD_kinase_N"/>
</dbReference>
<dbReference type="InterPro" id="IPR039065">
    <property type="entry name" value="AcoX-like"/>
</dbReference>
<dbReference type="Proteomes" id="UP000294721">
    <property type="component" value="Unassembled WGS sequence"/>
</dbReference>